<feature type="compositionally biased region" description="Basic and acidic residues" evidence="1">
    <location>
        <begin position="285"/>
        <end position="294"/>
    </location>
</feature>
<dbReference type="AlphaFoldDB" id="A0AAV7H436"/>
<name>A0AAV7H436_DENCH</name>
<reference evidence="2 3" key="1">
    <citation type="journal article" date="2021" name="Hortic Res">
        <title>Chromosome-scale assembly of the Dendrobium chrysotoxum genome enhances the understanding of orchid evolution.</title>
        <authorList>
            <person name="Zhang Y."/>
            <person name="Zhang G.Q."/>
            <person name="Zhang D."/>
            <person name="Liu X.D."/>
            <person name="Xu X.Y."/>
            <person name="Sun W.H."/>
            <person name="Yu X."/>
            <person name="Zhu X."/>
            <person name="Wang Z.W."/>
            <person name="Zhao X."/>
            <person name="Zhong W.Y."/>
            <person name="Chen H."/>
            <person name="Yin W.L."/>
            <person name="Huang T."/>
            <person name="Niu S.C."/>
            <person name="Liu Z.J."/>
        </authorList>
    </citation>
    <scope>NUCLEOTIDE SEQUENCE [LARGE SCALE GENOMIC DNA]</scope>
    <source>
        <strain evidence="2">Lindl</strain>
    </source>
</reference>
<protein>
    <submittedName>
        <fullName evidence="2">Uncharacterized protein</fullName>
    </submittedName>
</protein>
<accession>A0AAV7H436</accession>
<sequence>MNNHLSTATDLVARAHAHNQQVVIDDICVSINSLITIKLSEPMARKLLFSVDRELHVEELIHNRKIQFGMGFKSLKLSVTSGTIINLVAEDNKDAPMVEIVIGAGTDTPPILETKDIVTSVPIAPPAQEDKKRKPAVKFRVNSVFEKLSSSSKEPFRTNSARKNYLRRVRNKITKLRKIVEQKTLSLVEPKTAEKLPITASSPLLKGSRFHPLTTAARAMRVTRIASSPPSPVDYFVKRTPNEKHALRTRMLRNIIHTCAAQIGQTKEQHMRHLKGVISHKLEKEVSREEKSEAKNLTPQPMRRNKKFIK</sequence>
<evidence type="ECO:0000313" key="2">
    <source>
        <dbReference type="EMBL" id="KAH0462955.1"/>
    </source>
</evidence>
<feature type="region of interest" description="Disordered" evidence="1">
    <location>
        <begin position="285"/>
        <end position="310"/>
    </location>
</feature>
<gene>
    <name evidence="2" type="ORF">IEQ34_007537</name>
</gene>
<organism evidence="2 3">
    <name type="scientific">Dendrobium chrysotoxum</name>
    <name type="common">Orchid</name>
    <dbReference type="NCBI Taxonomy" id="161865"/>
    <lineage>
        <taxon>Eukaryota</taxon>
        <taxon>Viridiplantae</taxon>
        <taxon>Streptophyta</taxon>
        <taxon>Embryophyta</taxon>
        <taxon>Tracheophyta</taxon>
        <taxon>Spermatophyta</taxon>
        <taxon>Magnoliopsida</taxon>
        <taxon>Liliopsida</taxon>
        <taxon>Asparagales</taxon>
        <taxon>Orchidaceae</taxon>
        <taxon>Epidendroideae</taxon>
        <taxon>Malaxideae</taxon>
        <taxon>Dendrobiinae</taxon>
        <taxon>Dendrobium</taxon>
    </lineage>
</organism>
<dbReference type="Proteomes" id="UP000775213">
    <property type="component" value="Unassembled WGS sequence"/>
</dbReference>
<dbReference type="EMBL" id="JAGFBR010000008">
    <property type="protein sequence ID" value="KAH0462955.1"/>
    <property type="molecule type" value="Genomic_DNA"/>
</dbReference>
<comment type="caution">
    <text evidence="2">The sequence shown here is derived from an EMBL/GenBank/DDBJ whole genome shotgun (WGS) entry which is preliminary data.</text>
</comment>
<proteinExistence type="predicted"/>
<evidence type="ECO:0000256" key="1">
    <source>
        <dbReference type="SAM" id="MobiDB-lite"/>
    </source>
</evidence>
<evidence type="ECO:0000313" key="3">
    <source>
        <dbReference type="Proteomes" id="UP000775213"/>
    </source>
</evidence>
<keyword evidence="3" id="KW-1185">Reference proteome</keyword>